<sequence length="125" mass="14055">MKPGDAIGSFTSRAGVVRVRNALNPMLWTTAVVFPTSLLAAYFFRDDDILKYALAAFGAFPVLVTIIAYFIFLFRDPDRLQSEEYLLQHQAMQILYKKDAVTESVEVITEAPRLEVEPSPGEKKP</sequence>
<evidence type="ECO:0000256" key="1">
    <source>
        <dbReference type="SAM" id="Phobius"/>
    </source>
</evidence>
<evidence type="ECO:0000313" key="2">
    <source>
        <dbReference type="EMBL" id="BDV33605.1"/>
    </source>
</evidence>
<evidence type="ECO:0000313" key="3">
    <source>
        <dbReference type="Proteomes" id="UP001317629"/>
    </source>
</evidence>
<dbReference type="EMBL" id="AP027142">
    <property type="protein sequence ID" value="BDV33605.1"/>
    <property type="molecule type" value="Genomic_DNA"/>
</dbReference>
<dbReference type="Proteomes" id="UP001317629">
    <property type="component" value="Chromosome"/>
</dbReference>
<gene>
    <name evidence="2" type="ORF">SS37A_11340</name>
</gene>
<organism evidence="2 3">
    <name type="scientific">Methylocystis iwaonis</name>
    <dbReference type="NCBI Taxonomy" id="2885079"/>
    <lineage>
        <taxon>Bacteria</taxon>
        <taxon>Pseudomonadati</taxon>
        <taxon>Pseudomonadota</taxon>
        <taxon>Alphaproteobacteria</taxon>
        <taxon>Hyphomicrobiales</taxon>
        <taxon>Methylocystaceae</taxon>
        <taxon>Methylocystis</taxon>
    </lineage>
</organism>
<keyword evidence="1" id="KW-0812">Transmembrane</keyword>
<feature type="transmembrane region" description="Helical" evidence="1">
    <location>
        <begin position="50"/>
        <end position="74"/>
    </location>
</feature>
<keyword evidence="1" id="KW-0472">Membrane</keyword>
<proteinExistence type="predicted"/>
<reference evidence="2 3" key="1">
    <citation type="journal article" date="2023" name="Int. J. Syst. Evol. Microbiol.">
        <title>Methylocystis iwaonis sp. nov., a type II methane-oxidizing bacterium from surface soil of a rice paddy field in Japan, and emended description of the genus Methylocystis (ex Whittenbury et al. 1970) Bowman et al. 1993.</title>
        <authorList>
            <person name="Kaise H."/>
            <person name="Sawadogo J.B."/>
            <person name="Alam M.S."/>
            <person name="Ueno C."/>
            <person name="Dianou D."/>
            <person name="Shinjo R."/>
            <person name="Asakawa S."/>
        </authorList>
    </citation>
    <scope>NUCLEOTIDE SEQUENCE [LARGE SCALE GENOMIC DNA]</scope>
    <source>
        <strain evidence="2 3">SS37A-Re</strain>
    </source>
</reference>
<name>A0ABN6VEI8_9HYPH</name>
<keyword evidence="1" id="KW-1133">Transmembrane helix</keyword>
<protein>
    <submittedName>
        <fullName evidence="2">Uncharacterized protein</fullName>
    </submittedName>
</protein>
<feature type="transmembrane region" description="Helical" evidence="1">
    <location>
        <begin position="26"/>
        <end position="44"/>
    </location>
</feature>
<accession>A0ABN6VEI8</accession>
<keyword evidence="3" id="KW-1185">Reference proteome</keyword>